<reference evidence="1 2" key="1">
    <citation type="journal article" date="2024" name="Commun. Biol.">
        <title>Comparative genomic analysis of thermophilic fungi reveals convergent evolutionary adaptations and gene losses.</title>
        <authorList>
            <person name="Steindorff A.S."/>
            <person name="Aguilar-Pontes M.V."/>
            <person name="Robinson A.J."/>
            <person name="Andreopoulos B."/>
            <person name="LaButti K."/>
            <person name="Kuo A."/>
            <person name="Mondo S."/>
            <person name="Riley R."/>
            <person name="Otillar R."/>
            <person name="Haridas S."/>
            <person name="Lipzen A."/>
            <person name="Grimwood J."/>
            <person name="Schmutz J."/>
            <person name="Clum A."/>
            <person name="Reid I.D."/>
            <person name="Moisan M.C."/>
            <person name="Butler G."/>
            <person name="Nguyen T.T.M."/>
            <person name="Dewar K."/>
            <person name="Conant G."/>
            <person name="Drula E."/>
            <person name="Henrissat B."/>
            <person name="Hansel C."/>
            <person name="Singer S."/>
            <person name="Hutchinson M.I."/>
            <person name="de Vries R.P."/>
            <person name="Natvig D.O."/>
            <person name="Powell A.J."/>
            <person name="Tsang A."/>
            <person name="Grigoriev I.V."/>
        </authorList>
    </citation>
    <scope>NUCLEOTIDE SEQUENCE [LARGE SCALE GENOMIC DNA]</scope>
    <source>
        <strain evidence="1 2">ATCC 24622</strain>
    </source>
</reference>
<comment type="caution">
    <text evidence="1">The sequence shown here is derived from an EMBL/GenBank/DDBJ whole genome shotgun (WGS) entry which is preliminary data.</text>
</comment>
<dbReference type="EMBL" id="JAZHXJ010003149">
    <property type="protein sequence ID" value="KAL1835442.1"/>
    <property type="molecule type" value="Genomic_DNA"/>
</dbReference>
<gene>
    <name evidence="1" type="ORF">VTK73DRAFT_5650</name>
</gene>
<accession>A0ABR3V1H1</accession>
<name>A0ABR3V1H1_9PEZI</name>
<keyword evidence="2" id="KW-1185">Reference proteome</keyword>
<proteinExistence type="predicted"/>
<organism evidence="1 2">
    <name type="scientific">Phialemonium thermophilum</name>
    <dbReference type="NCBI Taxonomy" id="223376"/>
    <lineage>
        <taxon>Eukaryota</taxon>
        <taxon>Fungi</taxon>
        <taxon>Dikarya</taxon>
        <taxon>Ascomycota</taxon>
        <taxon>Pezizomycotina</taxon>
        <taxon>Sordariomycetes</taxon>
        <taxon>Sordariomycetidae</taxon>
        <taxon>Cephalothecales</taxon>
        <taxon>Cephalothecaceae</taxon>
        <taxon>Phialemonium</taxon>
    </lineage>
</organism>
<dbReference type="Proteomes" id="UP001586593">
    <property type="component" value="Unassembled WGS sequence"/>
</dbReference>
<evidence type="ECO:0000313" key="1">
    <source>
        <dbReference type="EMBL" id="KAL1835442.1"/>
    </source>
</evidence>
<sequence>MDPSEMTHLLLILGCFYRRGTTKRDGARASVECWDTRTADSHSSDGEAAGKG</sequence>
<evidence type="ECO:0000313" key="2">
    <source>
        <dbReference type="Proteomes" id="UP001586593"/>
    </source>
</evidence>
<protein>
    <submittedName>
        <fullName evidence="1">Uncharacterized protein</fullName>
    </submittedName>
</protein>